<evidence type="ECO:0000256" key="3">
    <source>
        <dbReference type="ARBA" id="ARBA00023159"/>
    </source>
</evidence>
<dbReference type="GO" id="GO:0043565">
    <property type="term" value="F:sequence-specific DNA binding"/>
    <property type="evidence" value="ECO:0007669"/>
    <property type="project" value="InterPro"/>
</dbReference>
<proteinExistence type="predicted"/>
<evidence type="ECO:0000313" key="6">
    <source>
        <dbReference type="EMBL" id="KEA62297.1"/>
    </source>
</evidence>
<dbReference type="PANTHER" id="PTHR46796:SF2">
    <property type="entry name" value="TRANSCRIPTIONAL REGULATORY PROTEIN"/>
    <property type="match status" value="1"/>
</dbReference>
<protein>
    <submittedName>
        <fullName evidence="6">Transcriptional regulator, AraC family</fullName>
    </submittedName>
</protein>
<organism evidence="6 7">
    <name type="scientific">Marinobacterium lacunae</name>
    <dbReference type="NCBI Taxonomy" id="1232683"/>
    <lineage>
        <taxon>Bacteria</taxon>
        <taxon>Pseudomonadati</taxon>
        <taxon>Pseudomonadota</taxon>
        <taxon>Gammaproteobacteria</taxon>
        <taxon>Oceanospirillales</taxon>
        <taxon>Oceanospirillaceae</taxon>
        <taxon>Marinobacterium</taxon>
    </lineage>
</organism>
<dbReference type="InterPro" id="IPR037923">
    <property type="entry name" value="HTH-like"/>
</dbReference>
<dbReference type="Pfam" id="PF12833">
    <property type="entry name" value="HTH_18"/>
    <property type="match status" value="1"/>
</dbReference>
<reference evidence="6 7" key="1">
    <citation type="submission" date="2014-04" db="EMBL/GenBank/DDBJ databases">
        <title>Marinobacterium kochiensis sp. nov., isolated from sediment sample collected from Kochi backwaters in Kerala, India.</title>
        <authorList>
            <person name="Singh A."/>
            <person name="Pinnaka A.K."/>
        </authorList>
    </citation>
    <scope>NUCLEOTIDE SEQUENCE [LARGE SCALE GENOMIC DNA]</scope>
    <source>
        <strain evidence="6 7">AK27</strain>
    </source>
</reference>
<keyword evidence="2" id="KW-0238">DNA-binding</keyword>
<keyword evidence="3" id="KW-0010">Activator</keyword>
<sequence length="273" mass="31149">MGGMDVAEPTQFFTRSSALPFVEIRRANRSSACYDKHSHDEFSFGVIDAGAANYLNLGQRHAIARGDTVTINPGDTHSCNPQAGSWSYRMLFVDTQWIAGLQQELRASADDYRPFERDYERDLRLFQGFDALFNTLMRDDDTLAAESELIDWLTPVFSTGGITERRTAGLQSLIPVRELLMDRLDENLPLEALCEVSGLNRYQLIRSFQRHYGMAPHAWLLDQRIKRAKQLLREGTALIDTAQRLGFSDQAHFHRHFKRRTAVTPGQYQACFV</sequence>
<dbReference type="InterPro" id="IPR018062">
    <property type="entry name" value="HTH_AraC-typ_CS"/>
</dbReference>
<comment type="caution">
    <text evidence="6">The sequence shown here is derived from an EMBL/GenBank/DDBJ whole genome shotgun (WGS) entry which is preliminary data.</text>
</comment>
<dbReference type="PANTHER" id="PTHR46796">
    <property type="entry name" value="HTH-TYPE TRANSCRIPTIONAL ACTIVATOR RHAS-RELATED"/>
    <property type="match status" value="1"/>
</dbReference>
<dbReference type="PROSITE" id="PS00041">
    <property type="entry name" value="HTH_ARAC_FAMILY_1"/>
    <property type="match status" value="1"/>
</dbReference>
<evidence type="ECO:0000259" key="5">
    <source>
        <dbReference type="PROSITE" id="PS01124"/>
    </source>
</evidence>
<accession>A0A081FUU2</accession>
<dbReference type="SUPFAM" id="SSF46689">
    <property type="entry name" value="Homeodomain-like"/>
    <property type="match status" value="2"/>
</dbReference>
<dbReference type="InterPro" id="IPR003313">
    <property type="entry name" value="AraC-bd"/>
</dbReference>
<evidence type="ECO:0000256" key="1">
    <source>
        <dbReference type="ARBA" id="ARBA00023015"/>
    </source>
</evidence>
<keyword evidence="4" id="KW-0804">Transcription</keyword>
<name>A0A081FUU2_9GAMM</name>
<dbReference type="Proteomes" id="UP000028252">
    <property type="component" value="Unassembled WGS sequence"/>
</dbReference>
<evidence type="ECO:0000256" key="2">
    <source>
        <dbReference type="ARBA" id="ARBA00023125"/>
    </source>
</evidence>
<dbReference type="SUPFAM" id="SSF51215">
    <property type="entry name" value="Regulatory protein AraC"/>
    <property type="match status" value="1"/>
</dbReference>
<evidence type="ECO:0000313" key="7">
    <source>
        <dbReference type="Proteomes" id="UP000028252"/>
    </source>
</evidence>
<dbReference type="Pfam" id="PF02311">
    <property type="entry name" value="AraC_binding"/>
    <property type="match status" value="1"/>
</dbReference>
<dbReference type="STRING" id="1232683.ADIMK_3587"/>
<dbReference type="GO" id="GO:0003700">
    <property type="term" value="F:DNA-binding transcription factor activity"/>
    <property type="evidence" value="ECO:0007669"/>
    <property type="project" value="InterPro"/>
</dbReference>
<dbReference type="InterPro" id="IPR018060">
    <property type="entry name" value="HTH_AraC"/>
</dbReference>
<dbReference type="InterPro" id="IPR050204">
    <property type="entry name" value="AraC_XylS_family_regulators"/>
</dbReference>
<dbReference type="AlphaFoldDB" id="A0A081FUU2"/>
<dbReference type="eggNOG" id="COG2207">
    <property type="taxonomic scope" value="Bacteria"/>
</dbReference>
<dbReference type="InterPro" id="IPR009057">
    <property type="entry name" value="Homeodomain-like_sf"/>
</dbReference>
<dbReference type="SMART" id="SM00342">
    <property type="entry name" value="HTH_ARAC"/>
    <property type="match status" value="1"/>
</dbReference>
<gene>
    <name evidence="6" type="ORF">ADIMK_3587</name>
</gene>
<keyword evidence="1" id="KW-0805">Transcription regulation</keyword>
<evidence type="ECO:0000256" key="4">
    <source>
        <dbReference type="ARBA" id="ARBA00023163"/>
    </source>
</evidence>
<dbReference type="Gene3D" id="1.10.10.60">
    <property type="entry name" value="Homeodomain-like"/>
    <property type="match status" value="2"/>
</dbReference>
<keyword evidence="7" id="KW-1185">Reference proteome</keyword>
<feature type="domain" description="HTH araC/xylS-type" evidence="5">
    <location>
        <begin position="174"/>
        <end position="271"/>
    </location>
</feature>
<dbReference type="EMBL" id="JMQN01000053">
    <property type="protein sequence ID" value="KEA62297.1"/>
    <property type="molecule type" value="Genomic_DNA"/>
</dbReference>
<dbReference type="PATRIC" id="fig|1232683.4.peg.3528"/>
<dbReference type="PROSITE" id="PS01124">
    <property type="entry name" value="HTH_ARAC_FAMILY_2"/>
    <property type="match status" value="1"/>
</dbReference>